<dbReference type="InterPro" id="IPR005467">
    <property type="entry name" value="His_kinase_dom"/>
</dbReference>
<name>A0A9P4LBY7_9PLEO</name>
<dbReference type="InterPro" id="IPR050956">
    <property type="entry name" value="2C_system_His_kinase"/>
</dbReference>
<keyword evidence="1 2" id="KW-0597">Phosphoprotein</keyword>
<evidence type="ECO:0000256" key="3">
    <source>
        <dbReference type="SAM" id="MobiDB-lite"/>
    </source>
</evidence>
<dbReference type="Gene3D" id="3.40.50.2300">
    <property type="match status" value="1"/>
</dbReference>
<dbReference type="InterPro" id="IPR000014">
    <property type="entry name" value="PAS"/>
</dbReference>
<dbReference type="Gene3D" id="3.30.450.20">
    <property type="entry name" value="PAS domain"/>
    <property type="match status" value="2"/>
</dbReference>
<dbReference type="InterPro" id="IPR003661">
    <property type="entry name" value="HisK_dim/P_dom"/>
</dbReference>
<dbReference type="Gene3D" id="3.30.565.10">
    <property type="entry name" value="Histidine kinase-like ATPase, C-terminal domain"/>
    <property type="match status" value="1"/>
</dbReference>
<dbReference type="Proteomes" id="UP000800039">
    <property type="component" value="Unassembled WGS sequence"/>
</dbReference>
<dbReference type="Pfam" id="PF13188">
    <property type="entry name" value="PAS_8"/>
    <property type="match status" value="1"/>
</dbReference>
<dbReference type="SUPFAM" id="SSF47384">
    <property type="entry name" value="Homodimeric domain of signal transducing histidine kinase"/>
    <property type="match status" value="1"/>
</dbReference>
<dbReference type="AlphaFoldDB" id="A0A9P4LBY7"/>
<evidence type="ECO:0000259" key="4">
    <source>
        <dbReference type="PROSITE" id="PS50109"/>
    </source>
</evidence>
<dbReference type="Pfam" id="PF00512">
    <property type="entry name" value="HisKA"/>
    <property type="match status" value="1"/>
</dbReference>
<dbReference type="SUPFAM" id="SSF55785">
    <property type="entry name" value="PYP-like sensor domain (PAS domain)"/>
    <property type="match status" value="1"/>
</dbReference>
<dbReference type="GO" id="GO:0000155">
    <property type="term" value="F:phosphorelay sensor kinase activity"/>
    <property type="evidence" value="ECO:0007669"/>
    <property type="project" value="InterPro"/>
</dbReference>
<feature type="modified residue" description="4-aspartylphosphate" evidence="2">
    <location>
        <position position="1171"/>
    </location>
</feature>
<feature type="region of interest" description="Disordered" evidence="3">
    <location>
        <begin position="1247"/>
        <end position="1270"/>
    </location>
</feature>
<dbReference type="Gene3D" id="1.10.287.130">
    <property type="match status" value="1"/>
</dbReference>
<dbReference type="InterPro" id="IPR003594">
    <property type="entry name" value="HATPase_dom"/>
</dbReference>
<dbReference type="OrthoDB" id="60033at2759"/>
<comment type="caution">
    <text evidence="6">The sequence shown here is derived from an EMBL/GenBank/DDBJ whole genome shotgun (WGS) entry which is preliminary data.</text>
</comment>
<proteinExistence type="predicted"/>
<keyword evidence="7" id="KW-1185">Reference proteome</keyword>
<evidence type="ECO:0000256" key="1">
    <source>
        <dbReference type="ARBA" id="ARBA00022553"/>
    </source>
</evidence>
<feature type="domain" description="Response regulatory" evidence="5">
    <location>
        <begin position="1085"/>
        <end position="1242"/>
    </location>
</feature>
<dbReference type="SMART" id="SM00387">
    <property type="entry name" value="HATPase_c"/>
    <property type="match status" value="1"/>
</dbReference>
<dbReference type="CDD" id="cd00082">
    <property type="entry name" value="HisKA"/>
    <property type="match status" value="1"/>
</dbReference>
<gene>
    <name evidence="6" type="ORF">K460DRAFT_280287</name>
</gene>
<evidence type="ECO:0000256" key="2">
    <source>
        <dbReference type="PROSITE-ProRule" id="PRU00169"/>
    </source>
</evidence>
<dbReference type="Pfam" id="PF26131">
    <property type="entry name" value="PAS-like"/>
    <property type="match status" value="1"/>
</dbReference>
<dbReference type="Pfam" id="PF02518">
    <property type="entry name" value="HATPase_c"/>
    <property type="match status" value="1"/>
</dbReference>
<dbReference type="InterPro" id="IPR036890">
    <property type="entry name" value="HATPase_C_sf"/>
</dbReference>
<dbReference type="GeneID" id="63845649"/>
<dbReference type="SUPFAM" id="SSF55874">
    <property type="entry name" value="ATPase domain of HSP90 chaperone/DNA topoisomerase II/histidine kinase"/>
    <property type="match status" value="1"/>
</dbReference>
<dbReference type="InterPro" id="IPR058846">
    <property type="entry name" value="PAS-like"/>
</dbReference>
<evidence type="ECO:0000259" key="5">
    <source>
        <dbReference type="PROSITE" id="PS50110"/>
    </source>
</evidence>
<dbReference type="CDD" id="cd17546">
    <property type="entry name" value="REC_hyHK_CKI1_RcsC-like"/>
    <property type="match status" value="1"/>
</dbReference>
<dbReference type="SUPFAM" id="SSF52172">
    <property type="entry name" value="CheY-like"/>
    <property type="match status" value="1"/>
</dbReference>
<feature type="compositionally biased region" description="Low complexity" evidence="3">
    <location>
        <begin position="1261"/>
        <end position="1270"/>
    </location>
</feature>
<dbReference type="SMART" id="SM00448">
    <property type="entry name" value="REC"/>
    <property type="match status" value="1"/>
</dbReference>
<dbReference type="EMBL" id="ML976615">
    <property type="protein sequence ID" value="KAF1848827.1"/>
    <property type="molecule type" value="Genomic_DNA"/>
</dbReference>
<dbReference type="SMART" id="SM00388">
    <property type="entry name" value="HisKA"/>
    <property type="match status" value="1"/>
</dbReference>
<keyword evidence="6" id="KW-0418">Kinase</keyword>
<organism evidence="6 7">
    <name type="scientific">Cucurbitaria berberidis CBS 394.84</name>
    <dbReference type="NCBI Taxonomy" id="1168544"/>
    <lineage>
        <taxon>Eukaryota</taxon>
        <taxon>Fungi</taxon>
        <taxon>Dikarya</taxon>
        <taxon>Ascomycota</taxon>
        <taxon>Pezizomycotina</taxon>
        <taxon>Dothideomycetes</taxon>
        <taxon>Pleosporomycetidae</taxon>
        <taxon>Pleosporales</taxon>
        <taxon>Pleosporineae</taxon>
        <taxon>Cucurbitariaceae</taxon>
        <taxon>Cucurbitaria</taxon>
    </lineage>
</organism>
<dbReference type="PRINTS" id="PR00344">
    <property type="entry name" value="BCTRLSENSOR"/>
</dbReference>
<dbReference type="InterPro" id="IPR036097">
    <property type="entry name" value="HisK_dim/P_sf"/>
</dbReference>
<accession>A0A9P4LBY7</accession>
<feature type="domain" description="Histidine kinase" evidence="4">
    <location>
        <begin position="713"/>
        <end position="986"/>
    </location>
</feature>
<dbReference type="InterPro" id="IPR001789">
    <property type="entry name" value="Sig_transdc_resp-reg_receiver"/>
</dbReference>
<dbReference type="RefSeq" id="XP_040791390.1">
    <property type="nucleotide sequence ID" value="XM_040928396.1"/>
</dbReference>
<dbReference type="PANTHER" id="PTHR43719:SF30">
    <property type="entry name" value="TWO-COMPONENT SYSTEM RESPONSE REGULATOR"/>
    <property type="match status" value="1"/>
</dbReference>
<feature type="region of interest" description="Disordered" evidence="3">
    <location>
        <begin position="992"/>
        <end position="1067"/>
    </location>
</feature>
<keyword evidence="6" id="KW-0808">Transferase</keyword>
<dbReference type="PROSITE" id="PS50110">
    <property type="entry name" value="RESPONSE_REGULATORY"/>
    <property type="match status" value="1"/>
</dbReference>
<evidence type="ECO:0000313" key="6">
    <source>
        <dbReference type="EMBL" id="KAF1848827.1"/>
    </source>
</evidence>
<dbReference type="InterPro" id="IPR035965">
    <property type="entry name" value="PAS-like_dom_sf"/>
</dbReference>
<dbReference type="PANTHER" id="PTHR43719">
    <property type="entry name" value="TWO-COMPONENT HISTIDINE KINASE"/>
    <property type="match status" value="1"/>
</dbReference>
<dbReference type="Pfam" id="PF00072">
    <property type="entry name" value="Response_reg"/>
    <property type="match status" value="1"/>
</dbReference>
<dbReference type="PROSITE" id="PS50109">
    <property type="entry name" value="HIS_KIN"/>
    <property type="match status" value="1"/>
</dbReference>
<reference evidence="6" key="1">
    <citation type="submission" date="2020-01" db="EMBL/GenBank/DDBJ databases">
        <authorList>
            <consortium name="DOE Joint Genome Institute"/>
            <person name="Haridas S."/>
            <person name="Albert R."/>
            <person name="Binder M."/>
            <person name="Bloem J."/>
            <person name="Labutti K."/>
            <person name="Salamov A."/>
            <person name="Andreopoulos B."/>
            <person name="Baker S.E."/>
            <person name="Barry K."/>
            <person name="Bills G."/>
            <person name="Bluhm B.H."/>
            <person name="Cannon C."/>
            <person name="Castanera R."/>
            <person name="Culley D.E."/>
            <person name="Daum C."/>
            <person name="Ezra D."/>
            <person name="Gonzalez J.B."/>
            <person name="Henrissat B."/>
            <person name="Kuo A."/>
            <person name="Liang C."/>
            <person name="Lipzen A."/>
            <person name="Lutzoni F."/>
            <person name="Magnuson J."/>
            <person name="Mondo S."/>
            <person name="Nolan M."/>
            <person name="Ohm R."/>
            <person name="Pangilinan J."/>
            <person name="Park H.-J."/>
            <person name="Ramirez L."/>
            <person name="Alfaro M."/>
            <person name="Sun H."/>
            <person name="Tritt A."/>
            <person name="Yoshinaga Y."/>
            <person name="Zwiers L.-H."/>
            <person name="Turgeon B.G."/>
            <person name="Goodwin S.B."/>
            <person name="Spatafora J.W."/>
            <person name="Crous P.W."/>
            <person name="Grigoriev I.V."/>
        </authorList>
    </citation>
    <scope>NUCLEOTIDE SEQUENCE</scope>
    <source>
        <strain evidence="6">CBS 394.84</strain>
    </source>
</reference>
<dbReference type="InterPro" id="IPR011006">
    <property type="entry name" value="CheY-like_superfamily"/>
</dbReference>
<protein>
    <submittedName>
        <fullName evidence="6">Histidine kinase HHK11p</fullName>
    </submittedName>
</protein>
<evidence type="ECO:0000313" key="7">
    <source>
        <dbReference type="Proteomes" id="UP000800039"/>
    </source>
</evidence>
<sequence>MCCVPDPQSHSSEQELAAITLLATLDRDDRPSFAFNVHSAPEHDAPLDIIYHNPALAIVDGLLEKVSRLHDANSIFADVVVGSHVAFRDWLCGRAQNDDLARKGNAYLFEGHVWTAVEVEHYKLVSGVPTALLWVDVVPGRQRGSLNSKESKVPENRPSQSIAPKRLPAAKHGPFDYTLETLPPPAATDPHIAYFRSVDWAQTPLGPMAQWPAELRCIVNLVLNSSFPNVLFWGEEVIMIYNEPYIQFLGALHPGMGKSIRTEAVDHWPSFEPLIKHINETGQSLAEGDMLLFIDRHSFSEETHWSFQFVPVLDSNGYIAGYSQSFFETTDHHLLERRVSGLVEMASQTANARDFHSYWDITLRTMTLNDKDVPFALLYAADRDAGAHMPALSPSYTTTPLEKCLLKGSIGVDANHPIAPSVISIHQSSHIFQPFLVQVVKSKKATIVHLDELASSGAVLEGIDWRGYGDPCRTVVICPILLTTGDQVEGFLILGINPRRPFDQAYQSFVQVMLRLLSTSLASVVLFDDEVRQREIAIGQAARIQEQLLAELKLKEKRFQRFAERSDVGIFIMDRLGKYTYRNKRWYDLFEIAVGDDDVMVAWQKIAFPEDVKYCEGLFAKLVVDHEPICFELKTRMIWSPPADLVQSECESTTNFKWILCSAYPEIDAKGQLCEIVGNVTDISKLKWAESIQKVRTDSALESKQHLEHFIDTTSHEMRNPLSAIMQCADGIISSYSPEDNGQLPRSQTWSTFLEQTMDAAQTIAQCAQHMHHIVDDILTISKLDSGLLVITPVDAQPEAVAKHAIKMFEAEAKAAKVELSFLVDQSFRNMQIDWVSLDPTRLLQVLINLLTNAIKFTRLESTRRVTLSVAASTIEPASVAGGIQFNEDRLVDHDSHLEDDWKQDPDLLFIQFSVIDTGRGLSEEERGSLFTRFSQASPRTHIHYGGSGLGLFISRRLTELQGGAIGLVSEYRKGSTFSFYIKTRRTKPVLARKGSLPSPFPEDIRHRSDPSLISPARPLSSPRKPAVESNLRSDLPSPKVPRQLPYSRQHPMTHEHKSPDTIGVPPEPTLQEVKRPKSTPEIFHVLVVEDNLVNQKVLARQLRNLGCIVSVANHGQEALDFLPKTMCWDHTHPTAPPTYRRSSCHIPSTELIANQEDDTLPIELSLILMDWEMPVMNGLTAVAKIRELERRDVMRGRVPVIGVTANVRQQQIETAIAAGMDDVVSKPFKVAELLARMRTIVASMATETAGQNSKGGSEGTGESRSGSGE</sequence>
<dbReference type="InterPro" id="IPR004358">
    <property type="entry name" value="Sig_transdc_His_kin-like_C"/>
</dbReference>